<comment type="caution">
    <text evidence="1">The sequence shown here is derived from an EMBL/GenBank/DDBJ whole genome shotgun (WGS) entry which is preliminary data.</text>
</comment>
<organism evidence="1 2">
    <name type="scientific">Staurois parvus</name>
    <dbReference type="NCBI Taxonomy" id="386267"/>
    <lineage>
        <taxon>Eukaryota</taxon>
        <taxon>Metazoa</taxon>
        <taxon>Chordata</taxon>
        <taxon>Craniata</taxon>
        <taxon>Vertebrata</taxon>
        <taxon>Euteleostomi</taxon>
        <taxon>Amphibia</taxon>
        <taxon>Batrachia</taxon>
        <taxon>Anura</taxon>
        <taxon>Neobatrachia</taxon>
        <taxon>Ranoidea</taxon>
        <taxon>Ranidae</taxon>
        <taxon>Staurois</taxon>
    </lineage>
</organism>
<name>A0ABN9CE57_9NEOB</name>
<reference evidence="1" key="1">
    <citation type="submission" date="2023-05" db="EMBL/GenBank/DDBJ databases">
        <authorList>
            <person name="Stuckert A."/>
        </authorList>
    </citation>
    <scope>NUCLEOTIDE SEQUENCE</scope>
</reference>
<evidence type="ECO:0000313" key="2">
    <source>
        <dbReference type="Proteomes" id="UP001162483"/>
    </source>
</evidence>
<keyword evidence="2" id="KW-1185">Reference proteome</keyword>
<protein>
    <submittedName>
        <fullName evidence="1">Uncharacterized protein</fullName>
    </submittedName>
</protein>
<sequence length="58" mass="6288">MNACAAMFPRPSILEGWNSNIDGRILVSLVPQLGLHCAMFAKIGSDCEMAMFSIVKDS</sequence>
<accession>A0ABN9CE57</accession>
<evidence type="ECO:0000313" key="1">
    <source>
        <dbReference type="EMBL" id="CAI9557432.1"/>
    </source>
</evidence>
<proteinExistence type="predicted"/>
<dbReference type="Proteomes" id="UP001162483">
    <property type="component" value="Unassembled WGS sequence"/>
</dbReference>
<dbReference type="EMBL" id="CATNWA010009130">
    <property type="protein sequence ID" value="CAI9557432.1"/>
    <property type="molecule type" value="Genomic_DNA"/>
</dbReference>
<gene>
    <name evidence="1" type="ORF">SPARVUS_LOCUS4702391</name>
</gene>